<accession>E8RL62</accession>
<keyword evidence="2 9" id="KW-0349">Heme</keyword>
<evidence type="ECO:0000256" key="5">
    <source>
        <dbReference type="ARBA" id="ARBA00022748"/>
    </source>
</evidence>
<comment type="subcellular location">
    <subcellularLocation>
        <location evidence="8">Membrane</location>
        <topology evidence="8">Single-pass membrane protein</topology>
        <orientation evidence="8">Periplasmic side</orientation>
    </subcellularLocation>
</comment>
<keyword evidence="5" id="KW-0201">Cytochrome c-type biogenesis</keyword>
<dbReference type="InterPro" id="IPR038297">
    <property type="entry name" value="CcmH/CycL/NrfF/Ccl2_sf"/>
</dbReference>
<comment type="similarity">
    <text evidence="1 9">Belongs to the CcmH/CycL/Ccl2/NrfF family.</text>
</comment>
<dbReference type="HOGENOM" id="CLU_107187_2_0_5"/>
<proteinExistence type="inferred from homology"/>
<keyword evidence="9" id="KW-1133">Transmembrane helix</keyword>
<dbReference type="KEGG" id="aex:Astex_2013"/>
<evidence type="ECO:0000256" key="7">
    <source>
        <dbReference type="ARBA" id="ARBA00037230"/>
    </source>
</evidence>
<gene>
    <name evidence="11" type="ordered locus">Astex_2013</name>
</gene>
<feature type="domain" description="CcmH/CycL/Ccl2/NrfF N-terminal" evidence="10">
    <location>
        <begin position="19"/>
        <end position="162"/>
    </location>
</feature>
<evidence type="ECO:0000256" key="6">
    <source>
        <dbReference type="ARBA" id="ARBA00023004"/>
    </source>
</evidence>
<dbReference type="eggNOG" id="COG3088">
    <property type="taxonomic scope" value="Bacteria"/>
</dbReference>
<dbReference type="GO" id="GO:0046872">
    <property type="term" value="F:metal ion binding"/>
    <property type="evidence" value="ECO:0007669"/>
    <property type="project" value="UniProtKB-KW"/>
</dbReference>
<dbReference type="GO" id="GO:0017004">
    <property type="term" value="P:cytochrome complex assembly"/>
    <property type="evidence" value="ECO:0007669"/>
    <property type="project" value="UniProtKB-KW"/>
</dbReference>
<keyword evidence="6 9" id="KW-0408">Iron</keyword>
<name>E8RL62_ASTEC</name>
<dbReference type="InterPro" id="IPR051263">
    <property type="entry name" value="C-type_cytochrome_biogenesis"/>
</dbReference>
<keyword evidence="9" id="KW-0812">Transmembrane</keyword>
<keyword evidence="4 9" id="KW-0732">Signal</keyword>
<evidence type="ECO:0000313" key="11">
    <source>
        <dbReference type="EMBL" id="ADU13675.1"/>
    </source>
</evidence>
<organism evidence="11 12">
    <name type="scientific">Asticcacaulis excentricus (strain ATCC 15261 / DSM 4724 / KCTC 12464 / NCIMB 9791 / VKM B-1370 / CB 48)</name>
    <dbReference type="NCBI Taxonomy" id="573065"/>
    <lineage>
        <taxon>Bacteria</taxon>
        <taxon>Pseudomonadati</taxon>
        <taxon>Pseudomonadota</taxon>
        <taxon>Alphaproteobacteria</taxon>
        <taxon>Caulobacterales</taxon>
        <taxon>Caulobacteraceae</taxon>
        <taxon>Asticcacaulis</taxon>
    </lineage>
</organism>
<feature type="signal peptide" evidence="9">
    <location>
        <begin position="1"/>
        <end position="30"/>
    </location>
</feature>
<evidence type="ECO:0000256" key="1">
    <source>
        <dbReference type="ARBA" id="ARBA00010342"/>
    </source>
</evidence>
<reference evidence="12" key="1">
    <citation type="submission" date="2010-12" db="EMBL/GenBank/DDBJ databases">
        <title>Complete sequence of chromosome 1 of Asticcacaulis excentricus CB 48.</title>
        <authorList>
            <consortium name="US DOE Joint Genome Institute"/>
            <person name="Lucas S."/>
            <person name="Copeland A."/>
            <person name="Lapidus A."/>
            <person name="Cheng J.-F."/>
            <person name="Bruce D."/>
            <person name="Goodwin L."/>
            <person name="Pitluck S."/>
            <person name="Teshima H."/>
            <person name="Davenport K."/>
            <person name="Detter J.C."/>
            <person name="Han C."/>
            <person name="Tapia R."/>
            <person name="Land M."/>
            <person name="Hauser L."/>
            <person name="Jeffries C."/>
            <person name="Kyrpides N."/>
            <person name="Ivanova N."/>
            <person name="Ovchinnikova G."/>
            <person name="Brun Y.V."/>
            <person name="Woyke T."/>
        </authorList>
    </citation>
    <scope>NUCLEOTIDE SEQUENCE [LARGE SCALE GENOMIC DNA]</scope>
    <source>
        <strain evidence="12">ATCC 15261 / DSM 4724 / KCTC 12464 / NCIMB 9791 / VKM B-1370 / CB 48</strain>
    </source>
</reference>
<dbReference type="PANTHER" id="PTHR47870">
    <property type="entry name" value="CYTOCHROME C-TYPE BIOGENESIS PROTEIN CCMH"/>
    <property type="match status" value="1"/>
</dbReference>
<protein>
    <recommendedName>
        <fullName evidence="9">Cytochrome c-type biogenesis protein</fullName>
    </recommendedName>
</protein>
<dbReference type="CDD" id="cd16378">
    <property type="entry name" value="CcmH_N"/>
    <property type="match status" value="1"/>
</dbReference>
<evidence type="ECO:0000313" key="12">
    <source>
        <dbReference type="Proteomes" id="UP000001492"/>
    </source>
</evidence>
<keyword evidence="12" id="KW-1185">Reference proteome</keyword>
<evidence type="ECO:0000256" key="9">
    <source>
        <dbReference type="RuleBase" id="RU364112"/>
    </source>
</evidence>
<dbReference type="EMBL" id="CP002395">
    <property type="protein sequence ID" value="ADU13675.1"/>
    <property type="molecule type" value="Genomic_DNA"/>
</dbReference>
<dbReference type="OrthoDB" id="9804975at2"/>
<dbReference type="Proteomes" id="UP000001492">
    <property type="component" value="Chromosome 1"/>
</dbReference>
<dbReference type="STRING" id="573065.Astex_2013"/>
<keyword evidence="9" id="KW-0472">Membrane</keyword>
<sequence>MRRSHYKPVLGSSIRALFITLFAFSQVAGAVLPGETLSDKKQDERARALYREVRCVVCQNESIADSGADIAADMRRDIRAHISEGKSDSDIRDILRARYGDYVLFRPRFSLATGLLWGLPVAVLLVGGAIFLATGSRKSANEAEPDAPGLSAEEQARLDALLNRDADSHK</sequence>
<dbReference type="Gene3D" id="1.10.8.640">
    <property type="entry name" value="Cytochrome C biogenesis protein"/>
    <property type="match status" value="1"/>
</dbReference>
<evidence type="ECO:0000256" key="3">
    <source>
        <dbReference type="ARBA" id="ARBA00022723"/>
    </source>
</evidence>
<comment type="function">
    <text evidence="7">Required for the biogenesis of c-type cytochromes. Possible subunit of a heme lyase.</text>
</comment>
<dbReference type="GO" id="GO:0005886">
    <property type="term" value="C:plasma membrane"/>
    <property type="evidence" value="ECO:0007669"/>
    <property type="project" value="TreeGrafter"/>
</dbReference>
<evidence type="ECO:0000256" key="2">
    <source>
        <dbReference type="ARBA" id="ARBA00022617"/>
    </source>
</evidence>
<dbReference type="FunFam" id="1.10.8.640:FF:000001">
    <property type="entry name" value="Cytochrome c-type biogenesis protein"/>
    <property type="match status" value="1"/>
</dbReference>
<dbReference type="PANTHER" id="PTHR47870:SF1">
    <property type="entry name" value="CYTOCHROME C-TYPE BIOGENESIS PROTEIN CCMH"/>
    <property type="match status" value="1"/>
</dbReference>
<evidence type="ECO:0000256" key="4">
    <source>
        <dbReference type="ARBA" id="ARBA00022729"/>
    </source>
</evidence>
<evidence type="ECO:0000259" key="10">
    <source>
        <dbReference type="Pfam" id="PF03918"/>
    </source>
</evidence>
<dbReference type="Pfam" id="PF03918">
    <property type="entry name" value="CcmH"/>
    <property type="match status" value="1"/>
</dbReference>
<dbReference type="InterPro" id="IPR005616">
    <property type="entry name" value="CcmH/CycL/Ccl2/NrfF_N"/>
</dbReference>
<dbReference type="RefSeq" id="WP_013479503.1">
    <property type="nucleotide sequence ID" value="NC_014816.1"/>
</dbReference>
<feature type="chain" id="PRO_5011019697" description="Cytochrome c-type biogenesis protein" evidence="9">
    <location>
        <begin position="31"/>
        <end position="170"/>
    </location>
</feature>
<dbReference type="AlphaFoldDB" id="E8RL62"/>
<feature type="transmembrane region" description="Helical" evidence="9">
    <location>
        <begin position="109"/>
        <end position="133"/>
    </location>
</feature>
<keyword evidence="3 9" id="KW-0479">Metal-binding</keyword>
<evidence type="ECO:0000256" key="8">
    <source>
        <dbReference type="ARBA" id="ARBA00060491"/>
    </source>
</evidence>